<keyword evidence="3" id="KW-1185">Reference proteome</keyword>
<feature type="region of interest" description="Disordered" evidence="1">
    <location>
        <begin position="34"/>
        <end position="64"/>
    </location>
</feature>
<accession>A0A7U2EYM0</accession>
<organism evidence="2 3">
    <name type="scientific">Phaeosphaeria nodorum (strain SN15 / ATCC MYA-4574 / FGSC 10173)</name>
    <name type="common">Glume blotch fungus</name>
    <name type="synonym">Parastagonospora nodorum</name>
    <dbReference type="NCBI Taxonomy" id="321614"/>
    <lineage>
        <taxon>Eukaryota</taxon>
        <taxon>Fungi</taxon>
        <taxon>Dikarya</taxon>
        <taxon>Ascomycota</taxon>
        <taxon>Pezizomycotina</taxon>
        <taxon>Dothideomycetes</taxon>
        <taxon>Pleosporomycetidae</taxon>
        <taxon>Pleosporales</taxon>
        <taxon>Pleosporineae</taxon>
        <taxon>Phaeosphaeriaceae</taxon>
        <taxon>Parastagonospora</taxon>
    </lineage>
</organism>
<dbReference type="Proteomes" id="UP000663193">
    <property type="component" value="Chromosome 5"/>
</dbReference>
<reference evidence="3" key="1">
    <citation type="journal article" date="2021" name="BMC Genomics">
        <title>Chromosome-level genome assembly and manually-curated proteome of model necrotroph Parastagonospora nodorum Sn15 reveals a genome-wide trove of candidate effector homologs, and redundancy of virulence-related functions within an accessory chromosome.</title>
        <authorList>
            <person name="Bertazzoni S."/>
            <person name="Jones D.A.B."/>
            <person name="Phan H.T."/>
            <person name="Tan K.-C."/>
            <person name="Hane J.K."/>
        </authorList>
    </citation>
    <scope>NUCLEOTIDE SEQUENCE [LARGE SCALE GENOMIC DNA]</scope>
    <source>
        <strain evidence="3">SN15 / ATCC MYA-4574 / FGSC 10173)</strain>
    </source>
</reference>
<sequence>MVLRDGCSEFGGMACDDKAGGCASGGGLISPSLRGWGADSMHTNTRHEQIRGRAECGSRDAQAR</sequence>
<protein>
    <submittedName>
        <fullName evidence="2">Uncharacterized protein</fullName>
    </submittedName>
</protein>
<dbReference type="AlphaFoldDB" id="A0A7U2EYM0"/>
<proteinExistence type="predicted"/>
<feature type="compositionally biased region" description="Basic and acidic residues" evidence="1">
    <location>
        <begin position="45"/>
        <end position="64"/>
    </location>
</feature>
<evidence type="ECO:0000256" key="1">
    <source>
        <dbReference type="SAM" id="MobiDB-lite"/>
    </source>
</evidence>
<gene>
    <name evidence="2" type="ORF">JI435_407410</name>
</gene>
<name>A0A7U2EYM0_PHANO</name>
<evidence type="ECO:0000313" key="3">
    <source>
        <dbReference type="Proteomes" id="UP000663193"/>
    </source>
</evidence>
<evidence type="ECO:0000313" key="2">
    <source>
        <dbReference type="EMBL" id="QRC95483.1"/>
    </source>
</evidence>
<dbReference type="EMBL" id="CP069027">
    <property type="protein sequence ID" value="QRC95483.1"/>
    <property type="molecule type" value="Genomic_DNA"/>
</dbReference>
<dbReference type="VEuPathDB" id="FungiDB:JI435_407410"/>